<organism evidence="1">
    <name type="scientific">Arundo donax</name>
    <name type="common">Giant reed</name>
    <name type="synonym">Donax arundinaceus</name>
    <dbReference type="NCBI Taxonomy" id="35708"/>
    <lineage>
        <taxon>Eukaryota</taxon>
        <taxon>Viridiplantae</taxon>
        <taxon>Streptophyta</taxon>
        <taxon>Embryophyta</taxon>
        <taxon>Tracheophyta</taxon>
        <taxon>Spermatophyta</taxon>
        <taxon>Magnoliopsida</taxon>
        <taxon>Liliopsida</taxon>
        <taxon>Poales</taxon>
        <taxon>Poaceae</taxon>
        <taxon>PACMAD clade</taxon>
        <taxon>Arundinoideae</taxon>
        <taxon>Arundineae</taxon>
        <taxon>Arundo</taxon>
    </lineage>
</organism>
<evidence type="ECO:0000313" key="1">
    <source>
        <dbReference type="EMBL" id="JAD63157.1"/>
    </source>
</evidence>
<sequence>MMINAIQMSYFYARDM</sequence>
<name>A0A0A9BV82_ARUDO</name>
<reference evidence="1" key="2">
    <citation type="journal article" date="2015" name="Data Brief">
        <title>Shoot transcriptome of the giant reed, Arundo donax.</title>
        <authorList>
            <person name="Barrero R.A."/>
            <person name="Guerrero F.D."/>
            <person name="Moolhuijzen P."/>
            <person name="Goolsby J.A."/>
            <person name="Tidwell J."/>
            <person name="Bellgard S.E."/>
            <person name="Bellgard M.I."/>
        </authorList>
    </citation>
    <scope>NUCLEOTIDE SEQUENCE</scope>
    <source>
        <tissue evidence="1">Shoot tissue taken approximately 20 cm above the soil surface</tissue>
    </source>
</reference>
<accession>A0A0A9BV82</accession>
<reference evidence="1" key="1">
    <citation type="submission" date="2014-09" db="EMBL/GenBank/DDBJ databases">
        <authorList>
            <person name="Magalhaes I.L.F."/>
            <person name="Oliveira U."/>
            <person name="Santos F.R."/>
            <person name="Vidigal T.H.D.A."/>
            <person name="Brescovit A.D."/>
            <person name="Santos A.J."/>
        </authorList>
    </citation>
    <scope>NUCLEOTIDE SEQUENCE</scope>
    <source>
        <tissue evidence="1">Shoot tissue taken approximately 20 cm above the soil surface</tissue>
    </source>
</reference>
<dbReference type="AlphaFoldDB" id="A0A0A9BV82"/>
<protein>
    <submittedName>
        <fullName evidence="1">Uncharacterized protein</fullName>
    </submittedName>
</protein>
<dbReference type="EMBL" id="GBRH01234738">
    <property type="protein sequence ID" value="JAD63157.1"/>
    <property type="molecule type" value="Transcribed_RNA"/>
</dbReference>
<proteinExistence type="predicted"/>